<dbReference type="EMBL" id="JBGFUD010016878">
    <property type="protein sequence ID" value="MFH4984351.1"/>
    <property type="molecule type" value="Genomic_DNA"/>
</dbReference>
<evidence type="ECO:0000313" key="2">
    <source>
        <dbReference type="EMBL" id="MFH4984351.1"/>
    </source>
</evidence>
<feature type="transmembrane region" description="Helical" evidence="1">
    <location>
        <begin position="59"/>
        <end position="79"/>
    </location>
</feature>
<keyword evidence="1" id="KW-0472">Membrane</keyword>
<proteinExistence type="predicted"/>
<name>A0ABD6EWT3_9BILA</name>
<reference evidence="2 3" key="1">
    <citation type="submission" date="2024-08" db="EMBL/GenBank/DDBJ databases">
        <title>Gnathostoma spinigerum genome.</title>
        <authorList>
            <person name="Gonzalez-Bertolin B."/>
            <person name="Monzon S."/>
            <person name="Zaballos A."/>
            <person name="Jimenez P."/>
            <person name="Dekumyoy P."/>
            <person name="Varona S."/>
            <person name="Cuesta I."/>
            <person name="Sumanam S."/>
            <person name="Adisakwattana P."/>
            <person name="Gasser R.B."/>
            <person name="Hernandez-Gonzalez A."/>
            <person name="Young N.D."/>
            <person name="Perteguer M.J."/>
        </authorList>
    </citation>
    <scope>NUCLEOTIDE SEQUENCE [LARGE SCALE GENOMIC DNA]</scope>
    <source>
        <strain evidence="2">AL3</strain>
        <tissue evidence="2">Liver</tissue>
    </source>
</reference>
<evidence type="ECO:0000256" key="1">
    <source>
        <dbReference type="SAM" id="Phobius"/>
    </source>
</evidence>
<dbReference type="Proteomes" id="UP001608902">
    <property type="component" value="Unassembled WGS sequence"/>
</dbReference>
<gene>
    <name evidence="2" type="ORF">AB6A40_011060</name>
</gene>
<organism evidence="2 3">
    <name type="scientific">Gnathostoma spinigerum</name>
    <dbReference type="NCBI Taxonomy" id="75299"/>
    <lineage>
        <taxon>Eukaryota</taxon>
        <taxon>Metazoa</taxon>
        <taxon>Ecdysozoa</taxon>
        <taxon>Nematoda</taxon>
        <taxon>Chromadorea</taxon>
        <taxon>Rhabditida</taxon>
        <taxon>Spirurina</taxon>
        <taxon>Gnathostomatomorpha</taxon>
        <taxon>Gnathostomatoidea</taxon>
        <taxon>Gnathostomatidae</taxon>
        <taxon>Gnathostoma</taxon>
    </lineage>
</organism>
<sequence>MNEERGMREEEGLRSAASCLESGMREEEGMEGVATSYERVLSYLIKPRQSYLIKPRHQFFQVFTLIGALQLFDAIITLIKCAKKLK</sequence>
<keyword evidence="1" id="KW-1133">Transmembrane helix</keyword>
<protein>
    <submittedName>
        <fullName evidence="2">Uncharacterized protein</fullName>
    </submittedName>
</protein>
<keyword evidence="3" id="KW-1185">Reference proteome</keyword>
<keyword evidence="1" id="KW-0812">Transmembrane</keyword>
<dbReference type="AlphaFoldDB" id="A0ABD6EWT3"/>
<evidence type="ECO:0000313" key="3">
    <source>
        <dbReference type="Proteomes" id="UP001608902"/>
    </source>
</evidence>
<accession>A0ABD6EWT3</accession>
<comment type="caution">
    <text evidence="2">The sequence shown here is derived from an EMBL/GenBank/DDBJ whole genome shotgun (WGS) entry which is preliminary data.</text>
</comment>